<reference evidence="2" key="1">
    <citation type="submission" date="2020-04" db="EMBL/GenBank/DDBJ databases">
        <authorList>
            <person name="Chiriac C."/>
            <person name="Salcher M."/>
            <person name="Ghai R."/>
            <person name="Kavagutti S V."/>
        </authorList>
    </citation>
    <scope>NUCLEOTIDE SEQUENCE</scope>
</reference>
<proteinExistence type="predicted"/>
<protein>
    <submittedName>
        <fullName evidence="2">Uncharacterized protein</fullName>
    </submittedName>
</protein>
<dbReference type="EMBL" id="LR796294">
    <property type="protein sequence ID" value="CAB4135206.1"/>
    <property type="molecule type" value="Genomic_DNA"/>
</dbReference>
<sequence>MPSKGVTVRSRLNLKIDNDLKDWAMEYAKKRKTTVTSLICAYFADMREEELREANGELVEQI</sequence>
<evidence type="ECO:0000313" key="2">
    <source>
        <dbReference type="EMBL" id="CAB4135206.1"/>
    </source>
</evidence>
<accession>A0A6J5LQM2</accession>
<gene>
    <name evidence="1" type="ORF">UFOVP127_56</name>
    <name evidence="2" type="ORF">UFOVP276_162</name>
</gene>
<name>A0A6J5LQM2_9CAUD</name>
<dbReference type="Pfam" id="PF19891">
    <property type="entry name" value="DUF6364"/>
    <property type="match status" value="1"/>
</dbReference>
<organism evidence="2">
    <name type="scientific">uncultured Caudovirales phage</name>
    <dbReference type="NCBI Taxonomy" id="2100421"/>
    <lineage>
        <taxon>Viruses</taxon>
        <taxon>Duplodnaviria</taxon>
        <taxon>Heunggongvirae</taxon>
        <taxon>Uroviricota</taxon>
        <taxon>Caudoviricetes</taxon>
        <taxon>Peduoviridae</taxon>
        <taxon>Maltschvirus</taxon>
        <taxon>Maltschvirus maltsch</taxon>
    </lineage>
</organism>
<evidence type="ECO:0000313" key="1">
    <source>
        <dbReference type="EMBL" id="CAB4131207.1"/>
    </source>
</evidence>
<dbReference type="InterPro" id="IPR045944">
    <property type="entry name" value="DUF6364"/>
</dbReference>
<dbReference type="EMBL" id="LR796249">
    <property type="protein sequence ID" value="CAB4131207.1"/>
    <property type="molecule type" value="Genomic_DNA"/>
</dbReference>